<organism evidence="2 3">
    <name type="scientific">Vitis vinifera</name>
    <name type="common">Grape</name>
    <dbReference type="NCBI Taxonomy" id="29760"/>
    <lineage>
        <taxon>Eukaryota</taxon>
        <taxon>Viridiplantae</taxon>
        <taxon>Streptophyta</taxon>
        <taxon>Embryophyta</taxon>
        <taxon>Tracheophyta</taxon>
        <taxon>Spermatophyta</taxon>
        <taxon>Magnoliopsida</taxon>
        <taxon>eudicotyledons</taxon>
        <taxon>Gunneridae</taxon>
        <taxon>Pentapetalae</taxon>
        <taxon>rosids</taxon>
        <taxon>Vitales</taxon>
        <taxon>Vitaceae</taxon>
        <taxon>Viteae</taxon>
        <taxon>Vitis</taxon>
    </lineage>
</organism>
<proteinExistence type="predicted"/>
<comment type="caution">
    <text evidence="2">The sequence shown here is derived from an EMBL/GenBank/DDBJ whole genome shotgun (WGS) entry which is preliminary data.</text>
</comment>
<feature type="compositionally biased region" description="Basic and acidic residues" evidence="1">
    <location>
        <begin position="161"/>
        <end position="187"/>
    </location>
</feature>
<evidence type="ECO:0000313" key="3">
    <source>
        <dbReference type="Proteomes" id="UP000288805"/>
    </source>
</evidence>
<sequence length="280" mass="29808">MANQPPPSRPWLILGSMRPVATPPAPAAASPAQAQAQPQPPAPRPIFRPTFGQAFRPTTQPQQPPPQPPTAATAAPPFRVGNVSSVPSNPSQKTTPPSEKIKPTSPPPSTLTLLPAYVKSTPEPIEQKTMTIEKPNPPFKPSSGGLQKDVGDTVKPSSVLDYEKIEKTKDMESKDHEGNHKKAHSKDNSMKITTIAGDNKGAIMELNPASKKHDPQGNSNTMATPSPLLNIFMNSNVQAVNNSILVNASCTNHEPGVHVFFSRGGGRGLHLMDCGDGKNN</sequence>
<dbReference type="OrthoDB" id="1939627at2759"/>
<evidence type="ECO:0000313" key="2">
    <source>
        <dbReference type="EMBL" id="RVW95409.1"/>
    </source>
</evidence>
<dbReference type="PANTHER" id="PTHR33472">
    <property type="entry name" value="OS01G0106600 PROTEIN"/>
    <property type="match status" value="1"/>
</dbReference>
<dbReference type="KEGG" id="vvi:104881880"/>
<feature type="region of interest" description="Disordered" evidence="1">
    <location>
        <begin position="1"/>
        <end position="187"/>
    </location>
</feature>
<dbReference type="EMBL" id="QGNW01000114">
    <property type="protein sequence ID" value="RVW95409.1"/>
    <property type="molecule type" value="Genomic_DNA"/>
</dbReference>
<gene>
    <name evidence="2" type="ORF">CK203_028709</name>
</gene>
<feature type="compositionally biased region" description="Low complexity" evidence="1">
    <location>
        <begin position="27"/>
        <end position="37"/>
    </location>
</feature>
<evidence type="ECO:0000256" key="1">
    <source>
        <dbReference type="SAM" id="MobiDB-lite"/>
    </source>
</evidence>
<feature type="compositionally biased region" description="Low complexity" evidence="1">
    <location>
        <begin position="70"/>
        <end position="98"/>
    </location>
</feature>
<accession>A0A438IG60</accession>
<dbReference type="Proteomes" id="UP000288805">
    <property type="component" value="Unassembled WGS sequence"/>
</dbReference>
<dbReference type="AlphaFoldDB" id="A0A438IG60"/>
<reference evidence="2 3" key="1">
    <citation type="journal article" date="2018" name="PLoS Genet.">
        <title>Population sequencing reveals clonal diversity and ancestral inbreeding in the grapevine cultivar Chardonnay.</title>
        <authorList>
            <person name="Roach M.J."/>
            <person name="Johnson D.L."/>
            <person name="Bohlmann J."/>
            <person name="van Vuuren H.J."/>
            <person name="Jones S.J."/>
            <person name="Pretorius I.S."/>
            <person name="Schmidt S.A."/>
            <person name="Borneman A.R."/>
        </authorList>
    </citation>
    <scope>NUCLEOTIDE SEQUENCE [LARGE SCALE GENOMIC DNA]</scope>
    <source>
        <strain evidence="3">cv. Chardonnay</strain>
        <tissue evidence="2">Leaf</tissue>
    </source>
</reference>
<protein>
    <submittedName>
        <fullName evidence="2">Uncharacterized protein</fullName>
    </submittedName>
</protein>
<name>A0A438IG60_VITVI</name>
<dbReference type="PANTHER" id="PTHR33472:SF1">
    <property type="entry name" value="EXTENSIN-RELATED"/>
    <property type="match status" value="1"/>
</dbReference>